<reference evidence="2" key="1">
    <citation type="submission" date="2020-02" db="EMBL/GenBank/DDBJ databases">
        <authorList>
            <person name="Palmer J.M."/>
        </authorList>
    </citation>
    <scope>NUCLEOTIDE SEQUENCE</scope>
    <source>
        <strain evidence="2">EPUS1.4</strain>
        <tissue evidence="2">Thallus</tissue>
    </source>
</reference>
<feature type="region of interest" description="Disordered" evidence="1">
    <location>
        <begin position="63"/>
        <end position="87"/>
    </location>
</feature>
<name>A0A8H7EC42_9EURO</name>
<organism evidence="2 3">
    <name type="scientific">Endocarpon pusillum</name>
    <dbReference type="NCBI Taxonomy" id="364733"/>
    <lineage>
        <taxon>Eukaryota</taxon>
        <taxon>Fungi</taxon>
        <taxon>Dikarya</taxon>
        <taxon>Ascomycota</taxon>
        <taxon>Pezizomycotina</taxon>
        <taxon>Eurotiomycetes</taxon>
        <taxon>Chaetothyriomycetidae</taxon>
        <taxon>Verrucariales</taxon>
        <taxon>Verrucariaceae</taxon>
        <taxon>Endocarpon</taxon>
    </lineage>
</organism>
<proteinExistence type="predicted"/>
<keyword evidence="3" id="KW-1185">Reference proteome</keyword>
<feature type="compositionally biased region" description="Polar residues" evidence="1">
    <location>
        <begin position="69"/>
        <end position="87"/>
    </location>
</feature>
<evidence type="ECO:0000313" key="2">
    <source>
        <dbReference type="EMBL" id="KAF7514406.1"/>
    </source>
</evidence>
<accession>A0A8H7EC42</accession>
<comment type="caution">
    <text evidence="2">The sequence shown here is derived from an EMBL/GenBank/DDBJ whole genome shotgun (WGS) entry which is preliminary data.</text>
</comment>
<dbReference type="EMBL" id="JAACFV010000001">
    <property type="protein sequence ID" value="KAF7514406.1"/>
    <property type="molecule type" value="Genomic_DNA"/>
</dbReference>
<protein>
    <submittedName>
        <fullName evidence="2">Uncharacterized protein</fullName>
    </submittedName>
</protein>
<sequence length="87" mass="9358">MAAEQQPYALASSCFDTTMEIPCDPEHAHWPIFLLNYMESTALPSNSIPLGCPDICSSLAQDHPEAGPYSTSGPHTLHSSNPDAVLM</sequence>
<evidence type="ECO:0000313" key="3">
    <source>
        <dbReference type="Proteomes" id="UP000606974"/>
    </source>
</evidence>
<dbReference type="AlphaFoldDB" id="A0A8H7EC42"/>
<gene>
    <name evidence="2" type="ORF">GJ744_000176</name>
</gene>
<evidence type="ECO:0000256" key="1">
    <source>
        <dbReference type="SAM" id="MobiDB-lite"/>
    </source>
</evidence>
<dbReference type="Proteomes" id="UP000606974">
    <property type="component" value="Unassembled WGS sequence"/>
</dbReference>